<accession>A0ABU3GNK1</accession>
<feature type="domain" description="UmuC" evidence="3">
    <location>
        <begin position="9"/>
        <end position="150"/>
    </location>
</feature>
<evidence type="ECO:0000256" key="2">
    <source>
        <dbReference type="ARBA" id="ARBA00022763"/>
    </source>
</evidence>
<dbReference type="Gene3D" id="3.30.70.270">
    <property type="match status" value="1"/>
</dbReference>
<protein>
    <submittedName>
        <fullName evidence="4">Protein ImuB</fullName>
    </submittedName>
</protein>
<dbReference type="Proteomes" id="UP001258315">
    <property type="component" value="Unassembled WGS sequence"/>
</dbReference>
<dbReference type="PANTHER" id="PTHR35369">
    <property type="entry name" value="BLR3025 PROTEIN-RELATED"/>
    <property type="match status" value="1"/>
</dbReference>
<dbReference type="PANTHER" id="PTHR35369:SF2">
    <property type="entry name" value="BLR3025 PROTEIN"/>
    <property type="match status" value="1"/>
</dbReference>
<evidence type="ECO:0000259" key="3">
    <source>
        <dbReference type="Pfam" id="PF00817"/>
    </source>
</evidence>
<name>A0ABU3GNK1_9SPHI</name>
<evidence type="ECO:0000256" key="1">
    <source>
        <dbReference type="ARBA" id="ARBA00010945"/>
    </source>
</evidence>
<comment type="similarity">
    <text evidence="1">Belongs to the DNA polymerase type-Y family.</text>
</comment>
<dbReference type="EMBL" id="JAVLVU010000001">
    <property type="protein sequence ID" value="MDT3401349.1"/>
    <property type="molecule type" value="Genomic_DNA"/>
</dbReference>
<proteinExistence type="inferred from homology"/>
<dbReference type="InterPro" id="IPR001126">
    <property type="entry name" value="UmuC"/>
</dbReference>
<keyword evidence="2" id="KW-0227">DNA damage</keyword>
<dbReference type="Pfam" id="PF00817">
    <property type="entry name" value="IMS"/>
    <property type="match status" value="1"/>
</dbReference>
<dbReference type="InterPro" id="IPR043128">
    <property type="entry name" value="Rev_trsase/Diguanyl_cyclase"/>
</dbReference>
<dbReference type="RefSeq" id="WP_311947211.1">
    <property type="nucleotide sequence ID" value="NZ_JAVLVU010000001.1"/>
</dbReference>
<organism evidence="4 5">
    <name type="scientific">Mucilaginibacter terrae</name>
    <dbReference type="NCBI Taxonomy" id="1955052"/>
    <lineage>
        <taxon>Bacteria</taxon>
        <taxon>Pseudomonadati</taxon>
        <taxon>Bacteroidota</taxon>
        <taxon>Sphingobacteriia</taxon>
        <taxon>Sphingobacteriales</taxon>
        <taxon>Sphingobacteriaceae</taxon>
        <taxon>Mucilaginibacter</taxon>
    </lineage>
</organism>
<sequence length="499" mass="56714">MSKRYVSLWFRHLVADWQLIRRPELAGVPYVFVVPDHGRKLITAISPMAEAAGIHAGMRAADAKAICHGLEIFDEKPGKAEKLLLGIGEWCIRFTPIVAVDPPDGLILEISGCTHLWGGERPYLKDILTKLKDKGYTVRGAMADTIGAAWGIARFGQITPIIPAGEHIRALLPLPPAALRLDELTQQKMRKLGFRTVNSFVKMKRSVLRRHINDHLLLRIDQATGQEKEFIIPLQVPPEYEERLPCLEPVITAEAIKIAIEKLLEALCKTLQKDGKGLRSATLKGYRIDGHIEEQKIGTNRPSHSVSHLFKLLEMKVPFITPALGIEVFTLAATSVEDIFTRQDVLWAAKPGLDDLEVAELLDRLAGKVGAHTIRRYLPDAHYWPERSLKPARSIQEKPAMDWNTDQPRPTRLLPEPEKIEVMAPVPDLPPKMFVYAGQRHEITKADGPERIEREWWMDEGEHRDYYCIEDKQGRRYWVFRSGHYDSESPLWYLHGFFA</sequence>
<comment type="caution">
    <text evidence="4">The sequence shown here is derived from an EMBL/GenBank/DDBJ whole genome shotgun (WGS) entry which is preliminary data.</text>
</comment>
<evidence type="ECO:0000313" key="5">
    <source>
        <dbReference type="Proteomes" id="UP001258315"/>
    </source>
</evidence>
<dbReference type="InterPro" id="IPR050356">
    <property type="entry name" value="SulA_CellDiv_inhibitor"/>
</dbReference>
<dbReference type="InterPro" id="IPR043502">
    <property type="entry name" value="DNA/RNA_pol_sf"/>
</dbReference>
<dbReference type="Gene3D" id="3.40.1170.60">
    <property type="match status" value="1"/>
</dbReference>
<gene>
    <name evidence="4" type="ORF">QE417_000421</name>
</gene>
<keyword evidence="5" id="KW-1185">Reference proteome</keyword>
<evidence type="ECO:0000313" key="4">
    <source>
        <dbReference type="EMBL" id="MDT3401349.1"/>
    </source>
</evidence>
<dbReference type="SUPFAM" id="SSF56672">
    <property type="entry name" value="DNA/RNA polymerases"/>
    <property type="match status" value="1"/>
</dbReference>
<reference evidence="5" key="1">
    <citation type="submission" date="2023-07" db="EMBL/GenBank/DDBJ databases">
        <title>Functional and genomic diversity of the sorghum phyllosphere microbiome.</title>
        <authorList>
            <person name="Shade A."/>
        </authorList>
    </citation>
    <scope>NUCLEOTIDE SEQUENCE [LARGE SCALE GENOMIC DNA]</scope>
    <source>
        <strain evidence="5">SORGH_AS_0422</strain>
    </source>
</reference>
<dbReference type="CDD" id="cd03468">
    <property type="entry name" value="PolY_like"/>
    <property type="match status" value="1"/>
</dbReference>